<accession>A0A5N6WJ91</accession>
<feature type="transmembrane region" description="Helical" evidence="7">
    <location>
        <begin position="154"/>
        <end position="174"/>
    </location>
</feature>
<evidence type="ECO:0000256" key="3">
    <source>
        <dbReference type="ARBA" id="ARBA00022692"/>
    </source>
</evidence>
<proteinExistence type="inferred from homology"/>
<dbReference type="InterPro" id="IPR036259">
    <property type="entry name" value="MFS_trans_sf"/>
</dbReference>
<keyword evidence="9" id="KW-1185">Reference proteome</keyword>
<feature type="transmembrane region" description="Helical" evidence="7">
    <location>
        <begin position="315"/>
        <end position="340"/>
    </location>
</feature>
<dbReference type="EMBL" id="ML741891">
    <property type="protein sequence ID" value="KAE8320911.1"/>
    <property type="molecule type" value="Genomic_DNA"/>
</dbReference>
<feature type="transmembrane region" description="Helical" evidence="7">
    <location>
        <begin position="186"/>
        <end position="204"/>
    </location>
</feature>
<comment type="subcellular location">
    <subcellularLocation>
        <location evidence="1">Membrane</location>
        <topology evidence="1">Multi-pass membrane protein</topology>
    </subcellularLocation>
</comment>
<feature type="transmembrane region" description="Helical" evidence="7">
    <location>
        <begin position="93"/>
        <end position="117"/>
    </location>
</feature>
<evidence type="ECO:0000256" key="1">
    <source>
        <dbReference type="ARBA" id="ARBA00004141"/>
    </source>
</evidence>
<dbReference type="SUPFAM" id="SSF103473">
    <property type="entry name" value="MFS general substrate transporter"/>
    <property type="match status" value="1"/>
</dbReference>
<keyword evidence="5 7" id="KW-0472">Membrane</keyword>
<gene>
    <name evidence="8" type="ORF">BDV39DRAFT_198063</name>
</gene>
<evidence type="ECO:0000256" key="7">
    <source>
        <dbReference type="SAM" id="Phobius"/>
    </source>
</evidence>
<keyword evidence="3 7" id="KW-0812">Transmembrane</keyword>
<dbReference type="AlphaFoldDB" id="A0A5N6WJ91"/>
<dbReference type="Proteomes" id="UP000325945">
    <property type="component" value="Unassembled WGS sequence"/>
</dbReference>
<dbReference type="GO" id="GO:0022857">
    <property type="term" value="F:transmembrane transporter activity"/>
    <property type="evidence" value="ECO:0007669"/>
    <property type="project" value="InterPro"/>
</dbReference>
<dbReference type="PANTHER" id="PTHR43791:SF59">
    <property type="entry name" value="TRANSPORTER, PUTATIVE (AFU_ORTHOLOGUE AFUA_1G06550)-RELATED"/>
    <property type="match status" value="1"/>
</dbReference>
<comment type="similarity">
    <text evidence="6">Belongs to the major facilitator superfamily. Allantoate permease family.</text>
</comment>
<dbReference type="Gene3D" id="1.20.1250.20">
    <property type="entry name" value="MFS general substrate transporter like domains"/>
    <property type="match status" value="1"/>
</dbReference>
<sequence>MAGLGGERSEDVAHREACVRLTAWTDLQPVFSISLEQKGKTSNVNVAHAGVNVDGTRTSNALNFLAEQRVEVDLASPRAKRLLRKIDMRTMPLVLGLYTLQLLDKNSLSFAAIMGIRPDTNLSGSQYDWLGSIVYFGYLFGEVPAAFLMQRVSLAKYLGIMSMLWGTVVALHAVCHNFGGLAAVRFLLGSIEVCTTPAIIYVTSSWYTRSEQVTRVALWYSTSGWAQVFGGFFSWAINQASQFKWQGLFIFYGALTFTTGVILFFFLAASPIDASWLSDEERIIALERVRDNKTGVEMWNFNWSQLKEALCDPRLYMVFLLMVATGLPNGGLTAFGPTIISGFGFDTNTTTLLSMVPGACAAIGTMVTLVVIKYTNRTIGGIFTILLGCIGVIMMLTIPESYYTARYGGYILTMQYPNSILVVLAFITSGVGGSTKKVAFGASFQLGYAVGNICGPQTFQEHEAPHYYTAKFTMLAFLIFTAMLLASFGVLHWHWNRQLDNQDALDIQNGVTHGHGVNEEFADLTDFQQRAFRYPL</sequence>
<feature type="transmembrane region" description="Helical" evidence="7">
    <location>
        <begin position="216"/>
        <end position="237"/>
    </location>
</feature>
<evidence type="ECO:0000313" key="9">
    <source>
        <dbReference type="Proteomes" id="UP000325945"/>
    </source>
</evidence>
<reference evidence="9" key="1">
    <citation type="submission" date="2019-04" db="EMBL/GenBank/DDBJ databases">
        <title>Friends and foes A comparative genomics studyof 23 Aspergillus species from section Flavi.</title>
        <authorList>
            <consortium name="DOE Joint Genome Institute"/>
            <person name="Kjaerbolling I."/>
            <person name="Vesth T."/>
            <person name="Frisvad J.C."/>
            <person name="Nybo J.L."/>
            <person name="Theobald S."/>
            <person name="Kildgaard S."/>
            <person name="Isbrandt T."/>
            <person name="Kuo A."/>
            <person name="Sato A."/>
            <person name="Lyhne E.K."/>
            <person name="Kogle M.E."/>
            <person name="Wiebenga A."/>
            <person name="Kun R.S."/>
            <person name="Lubbers R.J."/>
            <person name="Makela M.R."/>
            <person name="Barry K."/>
            <person name="Chovatia M."/>
            <person name="Clum A."/>
            <person name="Daum C."/>
            <person name="Haridas S."/>
            <person name="He G."/>
            <person name="LaButti K."/>
            <person name="Lipzen A."/>
            <person name="Mondo S."/>
            <person name="Riley R."/>
            <person name="Salamov A."/>
            <person name="Simmons B.A."/>
            <person name="Magnuson J.K."/>
            <person name="Henrissat B."/>
            <person name="Mortensen U.H."/>
            <person name="Larsen T.O."/>
            <person name="Devries R.P."/>
            <person name="Grigoriev I.V."/>
            <person name="Machida M."/>
            <person name="Baker S.E."/>
            <person name="Andersen M.R."/>
        </authorList>
    </citation>
    <scope>NUCLEOTIDE SEQUENCE [LARGE SCALE GENOMIC DNA]</scope>
    <source>
        <strain evidence="9">CBS 130017</strain>
    </source>
</reference>
<name>A0A5N6WJ91_9EURO</name>
<protein>
    <submittedName>
        <fullName evidence="8">Major facilitator superfamily domain-containing protein</fullName>
    </submittedName>
</protein>
<feature type="transmembrane region" description="Helical" evidence="7">
    <location>
        <begin position="379"/>
        <end position="398"/>
    </location>
</feature>
<feature type="transmembrane region" description="Helical" evidence="7">
    <location>
        <begin position="249"/>
        <end position="269"/>
    </location>
</feature>
<evidence type="ECO:0000256" key="6">
    <source>
        <dbReference type="ARBA" id="ARBA00037968"/>
    </source>
</evidence>
<feature type="transmembrane region" description="Helical" evidence="7">
    <location>
        <begin position="129"/>
        <end position="147"/>
    </location>
</feature>
<evidence type="ECO:0000256" key="4">
    <source>
        <dbReference type="ARBA" id="ARBA00022989"/>
    </source>
</evidence>
<evidence type="ECO:0000256" key="2">
    <source>
        <dbReference type="ARBA" id="ARBA00022448"/>
    </source>
</evidence>
<dbReference type="InterPro" id="IPR011701">
    <property type="entry name" value="MFS"/>
</dbReference>
<organism evidence="8 9">
    <name type="scientific">Aspergillus sergii</name>
    <dbReference type="NCBI Taxonomy" id="1034303"/>
    <lineage>
        <taxon>Eukaryota</taxon>
        <taxon>Fungi</taxon>
        <taxon>Dikarya</taxon>
        <taxon>Ascomycota</taxon>
        <taxon>Pezizomycotina</taxon>
        <taxon>Eurotiomycetes</taxon>
        <taxon>Eurotiomycetidae</taxon>
        <taxon>Eurotiales</taxon>
        <taxon>Aspergillaceae</taxon>
        <taxon>Aspergillus</taxon>
        <taxon>Aspergillus subgen. Circumdati</taxon>
    </lineage>
</organism>
<keyword evidence="4 7" id="KW-1133">Transmembrane helix</keyword>
<feature type="transmembrane region" description="Helical" evidence="7">
    <location>
        <begin position="475"/>
        <end position="495"/>
    </location>
</feature>
<keyword evidence="2" id="KW-0813">Transport</keyword>
<evidence type="ECO:0000313" key="8">
    <source>
        <dbReference type="EMBL" id="KAE8320911.1"/>
    </source>
</evidence>
<dbReference type="FunFam" id="1.20.1250.20:FF:000064">
    <property type="entry name" value="MFS allantoate transporter"/>
    <property type="match status" value="1"/>
</dbReference>
<evidence type="ECO:0000256" key="5">
    <source>
        <dbReference type="ARBA" id="ARBA00023136"/>
    </source>
</evidence>
<feature type="transmembrane region" description="Helical" evidence="7">
    <location>
        <begin position="410"/>
        <end position="427"/>
    </location>
</feature>
<dbReference type="Pfam" id="PF07690">
    <property type="entry name" value="MFS_1"/>
    <property type="match status" value="1"/>
</dbReference>
<feature type="transmembrane region" description="Helical" evidence="7">
    <location>
        <begin position="352"/>
        <end position="372"/>
    </location>
</feature>
<dbReference type="GO" id="GO:0016020">
    <property type="term" value="C:membrane"/>
    <property type="evidence" value="ECO:0007669"/>
    <property type="project" value="UniProtKB-SubCell"/>
</dbReference>
<dbReference type="PANTHER" id="PTHR43791">
    <property type="entry name" value="PERMEASE-RELATED"/>
    <property type="match status" value="1"/>
</dbReference>